<comment type="similarity">
    <text evidence="1">Belongs to the four-carbon acid sugar kinase family.</text>
</comment>
<dbReference type="RefSeq" id="WP_094156500.1">
    <property type="nucleotide sequence ID" value="NZ_CP020028.1"/>
</dbReference>
<evidence type="ECO:0000259" key="7">
    <source>
        <dbReference type="Pfam" id="PF07005"/>
    </source>
</evidence>
<evidence type="ECO:0000256" key="1">
    <source>
        <dbReference type="ARBA" id="ARBA00005715"/>
    </source>
</evidence>
<evidence type="ECO:0008006" key="11">
    <source>
        <dbReference type="Google" id="ProtNLM"/>
    </source>
</evidence>
<dbReference type="Pfam" id="PF07005">
    <property type="entry name" value="SBD_N"/>
    <property type="match status" value="1"/>
</dbReference>
<keyword evidence="3" id="KW-0547">Nucleotide-binding</keyword>
<evidence type="ECO:0000259" key="8">
    <source>
        <dbReference type="Pfam" id="PF17042"/>
    </source>
</evidence>
<dbReference type="GO" id="GO:0016301">
    <property type="term" value="F:kinase activity"/>
    <property type="evidence" value="ECO:0007669"/>
    <property type="project" value="UniProtKB-KW"/>
</dbReference>
<proteinExistence type="inferred from homology"/>
<evidence type="ECO:0000256" key="2">
    <source>
        <dbReference type="ARBA" id="ARBA00022679"/>
    </source>
</evidence>
<dbReference type="Proteomes" id="UP000214666">
    <property type="component" value="Chromosome"/>
</dbReference>
<keyword evidence="6" id="KW-0119">Carbohydrate metabolism</keyword>
<dbReference type="KEGG" id="pkb:B4V02_22550"/>
<dbReference type="STRING" id="172713.GCA_001705305_00340"/>
<dbReference type="AlphaFoldDB" id="A0A222WTH6"/>
<reference evidence="9 10" key="1">
    <citation type="submission" date="2017-03" db="EMBL/GenBank/DDBJ databases">
        <title>Complete genome sequence of Paenibacillus Kribbensis producing bioflocculants.</title>
        <authorList>
            <person name="Lee H.-G."/>
            <person name="Oh H.-M."/>
        </authorList>
    </citation>
    <scope>NUCLEOTIDE SEQUENCE [LARGE SCALE GENOMIC DNA]</scope>
    <source>
        <strain evidence="9 10">AM49</strain>
    </source>
</reference>
<dbReference type="InterPro" id="IPR037051">
    <property type="entry name" value="4-carb_acid_sugar_kinase_N_sf"/>
</dbReference>
<evidence type="ECO:0000313" key="9">
    <source>
        <dbReference type="EMBL" id="ASR49285.1"/>
    </source>
</evidence>
<gene>
    <name evidence="9" type="ORF">B4V02_22550</name>
</gene>
<evidence type="ECO:0000256" key="4">
    <source>
        <dbReference type="ARBA" id="ARBA00022777"/>
    </source>
</evidence>
<feature type="domain" description="Four-carbon acid sugar kinase N-terminal" evidence="7">
    <location>
        <begin position="3"/>
        <end position="226"/>
    </location>
</feature>
<keyword evidence="4" id="KW-0418">Kinase</keyword>
<dbReference type="InterPro" id="IPR010737">
    <property type="entry name" value="4-carb_acid_sugar_kinase_N"/>
</dbReference>
<dbReference type="GO" id="GO:0005524">
    <property type="term" value="F:ATP binding"/>
    <property type="evidence" value="ECO:0007669"/>
    <property type="project" value="UniProtKB-KW"/>
</dbReference>
<keyword evidence="5" id="KW-0067">ATP-binding</keyword>
<dbReference type="SUPFAM" id="SSF142764">
    <property type="entry name" value="YgbK-like"/>
    <property type="match status" value="1"/>
</dbReference>
<evidence type="ECO:0000313" key="10">
    <source>
        <dbReference type="Proteomes" id="UP000214666"/>
    </source>
</evidence>
<organism evidence="9 10">
    <name type="scientific">Paenibacillus kribbensis</name>
    <dbReference type="NCBI Taxonomy" id="172713"/>
    <lineage>
        <taxon>Bacteria</taxon>
        <taxon>Bacillati</taxon>
        <taxon>Bacillota</taxon>
        <taxon>Bacilli</taxon>
        <taxon>Bacillales</taxon>
        <taxon>Paenibacillaceae</taxon>
        <taxon>Paenibacillus</taxon>
    </lineage>
</organism>
<accession>A0A222WTH6</accession>
<dbReference type="Gene3D" id="3.40.50.10840">
    <property type="entry name" value="Putative sugar-binding, N-terminal domain"/>
    <property type="match status" value="1"/>
</dbReference>
<evidence type="ECO:0000256" key="6">
    <source>
        <dbReference type="ARBA" id="ARBA00023277"/>
    </source>
</evidence>
<evidence type="ECO:0000256" key="5">
    <source>
        <dbReference type="ARBA" id="ARBA00022840"/>
    </source>
</evidence>
<dbReference type="OrthoDB" id="9778478at2"/>
<dbReference type="Pfam" id="PF17042">
    <property type="entry name" value="NBD_C"/>
    <property type="match status" value="1"/>
</dbReference>
<dbReference type="InterPro" id="IPR042213">
    <property type="entry name" value="NBD_C_sf"/>
</dbReference>
<evidence type="ECO:0000256" key="3">
    <source>
        <dbReference type="ARBA" id="ARBA00022741"/>
    </source>
</evidence>
<dbReference type="InterPro" id="IPR031475">
    <property type="entry name" value="NBD_C"/>
</dbReference>
<dbReference type="EMBL" id="CP020028">
    <property type="protein sequence ID" value="ASR49285.1"/>
    <property type="molecule type" value="Genomic_DNA"/>
</dbReference>
<keyword evidence="2" id="KW-0808">Transferase</keyword>
<keyword evidence="10" id="KW-1185">Reference proteome</keyword>
<name>A0A222WTH6_9BACL</name>
<feature type="domain" description="Four-carbon acid sugar kinase nucleotide binding" evidence="8">
    <location>
        <begin position="249"/>
        <end position="414"/>
    </location>
</feature>
<sequence>MRIAIVADDLTGANDCGGQLVRYGMNVSVQINPVFSEETDYDAVVFNTVSRSLPADQASIIVKEISTYVNAQHFDIIYKKIDSTMRGNIGTELNAMYEVIRPDFVMIAPGYPKNGRQIIERIHHLNGRKLHHTEVSRDPKTPVLKSDVVDLIAEQTGHRVGHLSKADLDQGEAYISQKLHAFKEQGLTYIVSDSVIEQDLEMLVKTITALPYKIVWVGSAGMMNHLPKAYQVQEKSVTKPIQLTAQPVLLVIGSVSKMGRAQLQHLMDSGRASRVEVHSEKVLSEGHERQQEMERVHREASISLSNGKNVVIVASDNMKETRAMGAQLGMTPIQISDAISSVLGKLTKKLVEELELKKLFLTGGDTAYQVLEHLDIQEIELVEELEPGVLLGQSIANQMYVVTKAGNFGSDKTLENVIVKLQGGV</sequence>
<dbReference type="Gene3D" id="3.40.980.20">
    <property type="entry name" value="Four-carbon acid sugar kinase, nucleotide binding domain"/>
    <property type="match status" value="1"/>
</dbReference>
<protein>
    <recommendedName>
        <fullName evidence="11">Four-carbon acid sugar kinase family protein</fullName>
    </recommendedName>
</protein>